<proteinExistence type="inferred from homology"/>
<name>A0AA38HHH6_9CUCU</name>
<dbReference type="Proteomes" id="UP001168821">
    <property type="component" value="Unassembled WGS sequence"/>
</dbReference>
<feature type="repeat" description="WD" evidence="6">
    <location>
        <begin position="133"/>
        <end position="157"/>
    </location>
</feature>
<comment type="similarity">
    <text evidence="2">Belongs to the WD repeat SWD2 family.</text>
</comment>
<accession>A0AA38HHH6</accession>
<dbReference type="EMBL" id="JALNTZ010002933">
    <property type="protein sequence ID" value="KAJ3616731.1"/>
    <property type="molecule type" value="Genomic_DNA"/>
</dbReference>
<evidence type="ECO:0000256" key="6">
    <source>
        <dbReference type="PROSITE-ProRule" id="PRU00221"/>
    </source>
</evidence>
<feature type="non-terminal residue" evidence="7">
    <location>
        <position position="1"/>
    </location>
</feature>
<dbReference type="PROSITE" id="PS50082">
    <property type="entry name" value="WD_REPEATS_2"/>
    <property type="match status" value="2"/>
</dbReference>
<dbReference type="SUPFAM" id="SSF50978">
    <property type="entry name" value="WD40 repeat-like"/>
    <property type="match status" value="1"/>
</dbReference>
<evidence type="ECO:0000256" key="2">
    <source>
        <dbReference type="ARBA" id="ARBA00005616"/>
    </source>
</evidence>
<feature type="non-terminal residue" evidence="7">
    <location>
        <position position="198"/>
    </location>
</feature>
<dbReference type="SMART" id="SM00320">
    <property type="entry name" value="WD40"/>
    <property type="match status" value="2"/>
</dbReference>
<evidence type="ECO:0000256" key="5">
    <source>
        <dbReference type="ARBA" id="ARBA00023242"/>
    </source>
</evidence>
<keyword evidence="8" id="KW-1185">Reference proteome</keyword>
<dbReference type="InterPro" id="IPR001680">
    <property type="entry name" value="WD40_rpt"/>
</dbReference>
<evidence type="ECO:0008006" key="9">
    <source>
        <dbReference type="Google" id="ProtNLM"/>
    </source>
</evidence>
<comment type="subcellular location">
    <subcellularLocation>
        <location evidence="1">Nucleus</location>
    </subcellularLocation>
</comment>
<dbReference type="GO" id="GO:0048188">
    <property type="term" value="C:Set1C/COMPASS complex"/>
    <property type="evidence" value="ECO:0007669"/>
    <property type="project" value="TreeGrafter"/>
</dbReference>
<keyword evidence="4" id="KW-0677">Repeat</keyword>
<dbReference type="GO" id="GO:0003682">
    <property type="term" value="F:chromatin binding"/>
    <property type="evidence" value="ECO:0007669"/>
    <property type="project" value="TreeGrafter"/>
</dbReference>
<evidence type="ECO:0000256" key="3">
    <source>
        <dbReference type="ARBA" id="ARBA00022574"/>
    </source>
</evidence>
<evidence type="ECO:0000256" key="1">
    <source>
        <dbReference type="ARBA" id="ARBA00004123"/>
    </source>
</evidence>
<dbReference type="Gene3D" id="2.130.10.10">
    <property type="entry name" value="YVTN repeat-like/Quinoprotein amine dehydrogenase"/>
    <property type="match status" value="2"/>
</dbReference>
<dbReference type="PANTHER" id="PTHR19861:SF0">
    <property type="entry name" value="WD REPEAT-CONTAINING PROTEIN 82"/>
    <property type="match status" value="1"/>
</dbReference>
<dbReference type="GO" id="GO:0016070">
    <property type="term" value="P:RNA metabolic process"/>
    <property type="evidence" value="ECO:0007669"/>
    <property type="project" value="UniProtKB-ARBA"/>
</dbReference>
<gene>
    <name evidence="7" type="ORF">Zmor_009066</name>
</gene>
<dbReference type="AlphaFoldDB" id="A0AA38HHH6"/>
<evidence type="ECO:0000256" key="4">
    <source>
        <dbReference type="ARBA" id="ARBA00022737"/>
    </source>
</evidence>
<dbReference type="PANTHER" id="PTHR19861">
    <property type="entry name" value="WD40 REPEAT PROTEIN SWD2"/>
    <property type="match status" value="1"/>
</dbReference>
<feature type="repeat" description="WD" evidence="6">
    <location>
        <begin position="1"/>
        <end position="29"/>
    </location>
</feature>
<protein>
    <recommendedName>
        <fullName evidence="9">WD repeat-containing protein 82</fullName>
    </recommendedName>
</protein>
<dbReference type="InterPro" id="IPR037867">
    <property type="entry name" value="Swd2/WDR82"/>
</dbReference>
<keyword evidence="3 6" id="KW-0853">WD repeat</keyword>
<organism evidence="7 8">
    <name type="scientific">Zophobas morio</name>
    <dbReference type="NCBI Taxonomy" id="2755281"/>
    <lineage>
        <taxon>Eukaryota</taxon>
        <taxon>Metazoa</taxon>
        <taxon>Ecdysozoa</taxon>
        <taxon>Arthropoda</taxon>
        <taxon>Hexapoda</taxon>
        <taxon>Insecta</taxon>
        <taxon>Pterygota</taxon>
        <taxon>Neoptera</taxon>
        <taxon>Endopterygota</taxon>
        <taxon>Coleoptera</taxon>
        <taxon>Polyphaga</taxon>
        <taxon>Cucujiformia</taxon>
        <taxon>Tenebrionidae</taxon>
        <taxon>Zophobas</taxon>
    </lineage>
</organism>
<dbReference type="InterPro" id="IPR036322">
    <property type="entry name" value="WD40_repeat_dom_sf"/>
</dbReference>
<sequence length="198" mass="21658">VKVLNMAPYTDRFLSGAADGTVRLWDLRSPRCQGCLQAGGLPIPLFDPQGSNFAVALDAKSIKIYSLAKFLSGPACTFTFDLPELLTSEWRLLRYSPDGKSLLIATNGDHFLVDVSNGAIHAKLSGHVNAQDVCFSPDGRFVLSGSEDGGIYCWDLKGELVYAFEGHKTAIRQVRFNPKFMMVASAAECLVKAKFYIN</sequence>
<evidence type="ECO:0000313" key="7">
    <source>
        <dbReference type="EMBL" id="KAJ3616731.1"/>
    </source>
</evidence>
<dbReference type="PROSITE" id="PS50294">
    <property type="entry name" value="WD_REPEATS_REGION"/>
    <property type="match status" value="1"/>
</dbReference>
<dbReference type="InterPro" id="IPR015943">
    <property type="entry name" value="WD40/YVTN_repeat-like_dom_sf"/>
</dbReference>
<dbReference type="Pfam" id="PF00400">
    <property type="entry name" value="WD40"/>
    <property type="match status" value="3"/>
</dbReference>
<reference evidence="7" key="1">
    <citation type="journal article" date="2023" name="G3 (Bethesda)">
        <title>Whole genome assemblies of Zophobas morio and Tenebrio molitor.</title>
        <authorList>
            <person name="Kaur S."/>
            <person name="Stinson S.A."/>
            <person name="diCenzo G.C."/>
        </authorList>
    </citation>
    <scope>NUCLEOTIDE SEQUENCE</scope>
    <source>
        <strain evidence="7">QUZm001</strain>
    </source>
</reference>
<evidence type="ECO:0000313" key="8">
    <source>
        <dbReference type="Proteomes" id="UP001168821"/>
    </source>
</evidence>
<keyword evidence="5" id="KW-0539">Nucleus</keyword>
<comment type="caution">
    <text evidence="7">The sequence shown here is derived from an EMBL/GenBank/DDBJ whole genome shotgun (WGS) entry which is preliminary data.</text>
</comment>